<dbReference type="InterPro" id="IPR027417">
    <property type="entry name" value="P-loop_NTPase"/>
</dbReference>
<evidence type="ECO:0000313" key="1">
    <source>
        <dbReference type="EMBL" id="KAG7168230.1"/>
    </source>
</evidence>
<evidence type="ECO:0008006" key="3">
    <source>
        <dbReference type="Google" id="ProtNLM"/>
    </source>
</evidence>
<dbReference type="Proteomes" id="UP000747542">
    <property type="component" value="Unassembled WGS sequence"/>
</dbReference>
<organism evidence="1 2">
    <name type="scientific">Homarus americanus</name>
    <name type="common">American lobster</name>
    <dbReference type="NCBI Taxonomy" id="6706"/>
    <lineage>
        <taxon>Eukaryota</taxon>
        <taxon>Metazoa</taxon>
        <taxon>Ecdysozoa</taxon>
        <taxon>Arthropoda</taxon>
        <taxon>Crustacea</taxon>
        <taxon>Multicrustacea</taxon>
        <taxon>Malacostraca</taxon>
        <taxon>Eumalacostraca</taxon>
        <taxon>Eucarida</taxon>
        <taxon>Decapoda</taxon>
        <taxon>Pleocyemata</taxon>
        <taxon>Astacidea</taxon>
        <taxon>Nephropoidea</taxon>
        <taxon>Nephropidae</taxon>
        <taxon>Homarus</taxon>
    </lineage>
</organism>
<sequence>MDTCNMITKKIGTLLAPFILTVMMPTNLPSSRMPRGFTQEDLEFGKLLKGISKIGQNVMIDIVRTMYSHPTVKSERGTMHFRVYLKTVLSWSSGKVKSKFTKLDEPFLDENLMTQEFDISFGFRVITEVLFDVYPLSCNCKDQIKYLKTLRNKVSHKYNDPDLNFETEIDQLKTSLREIYEGVGEVLKVDFTKNIASMERFLHDICDSHFRQDDMISYEEDIREFKESNEHKLTVIGCKEFKEQYCKCKVLNPWTCLTEPNASVYKRDIGGIFTPLTIKDSNTEIDLKELLTVKKRINGKLKVPNALLLLGPAGCGKTSICHYILNDWYGKGEKIAELKNIHLVILVEMHRVRSMDLQEYLIKQRIYKRDKEIEPEYIIDSDKIISVLQGLNVLFIIDGYHDGNENSKYIMEEIFAKFGDQRIILTTLPEFCETAAILSRTYSVEYLSVEINGIDGCRLEEFTENFSKSIVVDESDYKNESEEFLTLIKNSTILKEYLKLPLTLALVIYLWRYDCDILKRVKCATSLYFQLFSLCQKKLVTCLHNHETNNNCVWDLMKCLGKQAWSSLQSQQSYGSFLSGYQIKEIEEMCENQKIDKKQFMSAFLLSEFDEDSSPDEYSYSFLNKTQMDFLAGAYLVDQVREKRSILRKISEWQKYHELIFFLTGHMARQKILDDNISIIFDLINEAEVDDKNFNFWWRILLESCHNKSLRRIISEDKLSQDHWELDQYQVVSGLKLLAHTPVELESLKIEIPGDVEPYDIPELLVTMQEMCCYRKKRNPTKVELHLVRHNEYSCDKLSDDFIGALLKWGRLTHFTGSLGEQEKNKETLVTGKCFKLKTASVRITTPRALSSLSNSLSNIYKSLKRLHIILAFSQNCDPKSLPKLKFSGDLEITVPNLKDEDKEWLAAVVQQEKM</sequence>
<keyword evidence="2" id="KW-1185">Reference proteome</keyword>
<dbReference type="Gene3D" id="3.40.50.300">
    <property type="entry name" value="P-loop containing nucleotide triphosphate hydrolases"/>
    <property type="match status" value="1"/>
</dbReference>
<dbReference type="SUPFAM" id="SSF52540">
    <property type="entry name" value="P-loop containing nucleoside triphosphate hydrolases"/>
    <property type="match status" value="1"/>
</dbReference>
<accession>A0A8J5MXN5</accession>
<protein>
    <recommendedName>
        <fullName evidence="3">NACHT domain-containing protein</fullName>
    </recommendedName>
</protein>
<dbReference type="EMBL" id="JAHLQT010020459">
    <property type="protein sequence ID" value="KAG7168230.1"/>
    <property type="molecule type" value="Genomic_DNA"/>
</dbReference>
<dbReference type="AlphaFoldDB" id="A0A8J5MXN5"/>
<dbReference type="PANTHER" id="PTHR46312:SF2">
    <property type="entry name" value="NUCLEOTIDE-BINDING OLIGOMERIZATION DOMAIN-CONTAINING PROTEIN 2-LIKE"/>
    <property type="match status" value="1"/>
</dbReference>
<reference evidence="1" key="1">
    <citation type="journal article" date="2021" name="Sci. Adv.">
        <title>The American lobster genome reveals insights on longevity, neural, and immune adaptations.</title>
        <authorList>
            <person name="Polinski J.M."/>
            <person name="Zimin A.V."/>
            <person name="Clark K.F."/>
            <person name="Kohn A.B."/>
            <person name="Sadowski N."/>
            <person name="Timp W."/>
            <person name="Ptitsyn A."/>
            <person name="Khanna P."/>
            <person name="Romanova D.Y."/>
            <person name="Williams P."/>
            <person name="Greenwood S.J."/>
            <person name="Moroz L.L."/>
            <person name="Walt D.R."/>
            <person name="Bodnar A.G."/>
        </authorList>
    </citation>
    <scope>NUCLEOTIDE SEQUENCE</scope>
    <source>
        <strain evidence="1">GMGI-L3</strain>
    </source>
</reference>
<name>A0A8J5MXN5_HOMAM</name>
<proteinExistence type="predicted"/>
<evidence type="ECO:0000313" key="2">
    <source>
        <dbReference type="Proteomes" id="UP000747542"/>
    </source>
</evidence>
<comment type="caution">
    <text evidence="1">The sequence shown here is derived from an EMBL/GenBank/DDBJ whole genome shotgun (WGS) entry which is preliminary data.</text>
</comment>
<gene>
    <name evidence="1" type="ORF">Hamer_G016874</name>
</gene>
<dbReference type="PANTHER" id="PTHR46312">
    <property type="entry name" value="NACHT DOMAIN-CONTAINING PROTEIN"/>
    <property type="match status" value="1"/>
</dbReference>